<dbReference type="EMBL" id="AP014936">
    <property type="protein sequence ID" value="BAU48269.1"/>
    <property type="molecule type" value="Genomic_DNA"/>
</dbReference>
<dbReference type="AlphaFoldDB" id="A0A1B4V426"/>
<sequence length="109" mass="12153">MARMTSEALLAWRRLFSAVLTLTCESGTVQQRLADAYLSNLEPLHGDPAALPEVIRTEFALVQAEVVGSESVLGHDFLRETIEHMDREQARRIAGRIVAMYDKLAREAA</sequence>
<protein>
    <submittedName>
        <fullName evidence="1">Uncharacterized protein</fullName>
    </submittedName>
</protein>
<organism evidence="1 2">
    <name type="scientific">Sulfurifustis variabilis</name>
    <dbReference type="NCBI Taxonomy" id="1675686"/>
    <lineage>
        <taxon>Bacteria</taxon>
        <taxon>Pseudomonadati</taxon>
        <taxon>Pseudomonadota</taxon>
        <taxon>Gammaproteobacteria</taxon>
        <taxon>Acidiferrobacterales</taxon>
        <taxon>Acidiferrobacteraceae</taxon>
        <taxon>Sulfurifustis</taxon>
    </lineage>
</organism>
<evidence type="ECO:0000313" key="1">
    <source>
        <dbReference type="EMBL" id="BAU48269.1"/>
    </source>
</evidence>
<reference evidence="1 2" key="1">
    <citation type="submission" date="2015-08" db="EMBL/GenBank/DDBJ databases">
        <title>Complete genome sequence of Sulfurifustis variabilis.</title>
        <authorList>
            <person name="Miura A."/>
            <person name="Kojima H."/>
            <person name="Fukui M."/>
        </authorList>
    </citation>
    <scope>NUCLEOTIDE SEQUENCE [LARGE SCALE GENOMIC DNA]</scope>
    <source>
        <strain evidence="2">skN76</strain>
    </source>
</reference>
<gene>
    <name evidence="1" type="ORF">SVA_1715</name>
</gene>
<name>A0A1B4V426_9GAMM</name>
<accession>A0A1B4V426</accession>
<dbReference type="KEGG" id="sva:SVA_1715"/>
<keyword evidence="2" id="KW-1185">Reference proteome</keyword>
<evidence type="ECO:0000313" key="2">
    <source>
        <dbReference type="Proteomes" id="UP000218899"/>
    </source>
</evidence>
<dbReference type="Proteomes" id="UP000218899">
    <property type="component" value="Chromosome"/>
</dbReference>
<proteinExistence type="predicted"/>